<comment type="similarity">
    <text evidence="7">Belongs to the binding-protein-dependent transport system permease family.</text>
</comment>
<organism evidence="9 10">
    <name type="scientific">Donghicola tyrosinivorans</name>
    <dbReference type="NCBI Taxonomy" id="1652492"/>
    <lineage>
        <taxon>Bacteria</taxon>
        <taxon>Pseudomonadati</taxon>
        <taxon>Pseudomonadota</taxon>
        <taxon>Alphaproteobacteria</taxon>
        <taxon>Rhodobacterales</taxon>
        <taxon>Roseobacteraceae</taxon>
        <taxon>Donghicola</taxon>
    </lineage>
</organism>
<dbReference type="InterPro" id="IPR000515">
    <property type="entry name" value="MetI-like"/>
</dbReference>
<feature type="domain" description="ABC transmembrane type-1" evidence="8">
    <location>
        <begin position="56"/>
        <end position="240"/>
    </location>
</feature>
<dbReference type="Proteomes" id="UP000238392">
    <property type="component" value="Unassembled WGS sequence"/>
</dbReference>
<keyword evidence="2 7" id="KW-0813">Transport</keyword>
<keyword evidence="5 7" id="KW-1133">Transmembrane helix</keyword>
<evidence type="ECO:0000256" key="7">
    <source>
        <dbReference type="RuleBase" id="RU363032"/>
    </source>
</evidence>
<comment type="subcellular location">
    <subcellularLocation>
        <location evidence="1 7">Cell membrane</location>
        <topology evidence="1 7">Multi-pass membrane protein</topology>
    </subcellularLocation>
</comment>
<feature type="transmembrane region" description="Helical" evidence="7">
    <location>
        <begin position="56"/>
        <end position="86"/>
    </location>
</feature>
<dbReference type="GO" id="GO:0005886">
    <property type="term" value="C:plasma membrane"/>
    <property type="evidence" value="ECO:0007669"/>
    <property type="project" value="UniProtKB-SubCell"/>
</dbReference>
<dbReference type="GO" id="GO:0055085">
    <property type="term" value="P:transmembrane transport"/>
    <property type="evidence" value="ECO:0007669"/>
    <property type="project" value="InterPro"/>
</dbReference>
<keyword evidence="6 7" id="KW-0472">Membrane</keyword>
<dbReference type="PROSITE" id="PS50928">
    <property type="entry name" value="ABC_TM1"/>
    <property type="match status" value="1"/>
</dbReference>
<dbReference type="RefSeq" id="WP_106268951.1">
    <property type="nucleotide sequence ID" value="NZ_PVTQ01000035.1"/>
</dbReference>
<evidence type="ECO:0000256" key="2">
    <source>
        <dbReference type="ARBA" id="ARBA00022448"/>
    </source>
</evidence>
<dbReference type="Pfam" id="PF00528">
    <property type="entry name" value="BPD_transp_1"/>
    <property type="match status" value="1"/>
</dbReference>
<gene>
    <name evidence="9" type="ORF">CLV74_1352</name>
</gene>
<dbReference type="AlphaFoldDB" id="A0A2T0W8M7"/>
<feature type="transmembrane region" description="Helical" evidence="7">
    <location>
        <begin position="98"/>
        <end position="120"/>
    </location>
</feature>
<evidence type="ECO:0000256" key="1">
    <source>
        <dbReference type="ARBA" id="ARBA00004651"/>
    </source>
</evidence>
<feature type="transmembrane region" description="Helical" evidence="7">
    <location>
        <begin position="126"/>
        <end position="146"/>
    </location>
</feature>
<dbReference type="PANTHER" id="PTHR30151">
    <property type="entry name" value="ALKANE SULFONATE ABC TRANSPORTER-RELATED, MEMBRANE SUBUNIT"/>
    <property type="match status" value="1"/>
</dbReference>
<feature type="transmembrane region" description="Helical" evidence="7">
    <location>
        <begin position="12"/>
        <end position="36"/>
    </location>
</feature>
<feature type="transmembrane region" description="Helical" evidence="7">
    <location>
        <begin position="215"/>
        <end position="236"/>
    </location>
</feature>
<evidence type="ECO:0000256" key="5">
    <source>
        <dbReference type="ARBA" id="ARBA00022989"/>
    </source>
</evidence>
<sequence>MRLSTFKYLPGQLALAMLIFGLWEIAVKAGYLSAYLYGFPSGIAARAYDLTMSGEIFGHAAVTALAAVIGFVIGSTLGSFLGLSLWLNETVAKIVRPFIVAINGVPKIAFAPLIIVWFGIGIESKIAIAAALTLIVSLIATYNGTLETDKDLLRLMRSLGATRLQMWRTVVVPAAVPWMLSALRLNVGFALIGAVVGEYISSQSGLGYLVYYSGVLYDLNGVWVGIIALMVVALLMDRTVTELDRRMRW</sequence>
<evidence type="ECO:0000259" key="8">
    <source>
        <dbReference type="PROSITE" id="PS50928"/>
    </source>
</evidence>
<feature type="transmembrane region" description="Helical" evidence="7">
    <location>
        <begin position="167"/>
        <end position="195"/>
    </location>
</feature>
<accession>A0A2T0W8M7</accession>
<name>A0A2T0W8M7_9RHOB</name>
<evidence type="ECO:0000256" key="3">
    <source>
        <dbReference type="ARBA" id="ARBA00022475"/>
    </source>
</evidence>
<protein>
    <submittedName>
        <fullName evidence="9">NitT/TauT family transport system permease protein</fullName>
    </submittedName>
</protein>
<dbReference type="InterPro" id="IPR035906">
    <property type="entry name" value="MetI-like_sf"/>
</dbReference>
<evidence type="ECO:0000313" key="9">
    <source>
        <dbReference type="EMBL" id="PRY83061.1"/>
    </source>
</evidence>
<keyword evidence="3" id="KW-1003">Cell membrane</keyword>
<proteinExistence type="inferred from homology"/>
<dbReference type="SUPFAM" id="SSF161098">
    <property type="entry name" value="MetI-like"/>
    <property type="match status" value="1"/>
</dbReference>
<evidence type="ECO:0000256" key="4">
    <source>
        <dbReference type="ARBA" id="ARBA00022692"/>
    </source>
</evidence>
<dbReference type="PANTHER" id="PTHR30151:SF20">
    <property type="entry name" value="ABC TRANSPORTER PERMEASE PROTEIN HI_0355-RELATED"/>
    <property type="match status" value="1"/>
</dbReference>
<reference evidence="9 10" key="1">
    <citation type="submission" date="2018-03" db="EMBL/GenBank/DDBJ databases">
        <title>Genomic Encyclopedia of Archaeal and Bacterial Type Strains, Phase II (KMG-II): from individual species to whole genera.</title>
        <authorList>
            <person name="Goeker M."/>
        </authorList>
    </citation>
    <scope>NUCLEOTIDE SEQUENCE [LARGE SCALE GENOMIC DNA]</scope>
    <source>
        <strain evidence="9 10">DSM 100212</strain>
    </source>
</reference>
<dbReference type="EMBL" id="PVTQ01000035">
    <property type="protein sequence ID" value="PRY83061.1"/>
    <property type="molecule type" value="Genomic_DNA"/>
</dbReference>
<keyword evidence="4 7" id="KW-0812">Transmembrane</keyword>
<dbReference type="OrthoDB" id="9799271at2"/>
<evidence type="ECO:0000256" key="6">
    <source>
        <dbReference type="ARBA" id="ARBA00023136"/>
    </source>
</evidence>
<comment type="caution">
    <text evidence="9">The sequence shown here is derived from an EMBL/GenBank/DDBJ whole genome shotgun (WGS) entry which is preliminary data.</text>
</comment>
<dbReference type="Gene3D" id="1.10.3720.10">
    <property type="entry name" value="MetI-like"/>
    <property type="match status" value="1"/>
</dbReference>
<dbReference type="CDD" id="cd06261">
    <property type="entry name" value="TM_PBP2"/>
    <property type="match status" value="1"/>
</dbReference>
<keyword evidence="10" id="KW-1185">Reference proteome</keyword>
<evidence type="ECO:0000313" key="10">
    <source>
        <dbReference type="Proteomes" id="UP000238392"/>
    </source>
</evidence>